<accession>A0A0C5VJZ2</accession>
<organism evidence="1 2">
    <name type="scientific">Gynuella sunshinyii YC6258</name>
    <dbReference type="NCBI Taxonomy" id="1445510"/>
    <lineage>
        <taxon>Bacteria</taxon>
        <taxon>Pseudomonadati</taxon>
        <taxon>Pseudomonadota</taxon>
        <taxon>Gammaproteobacteria</taxon>
        <taxon>Oceanospirillales</taxon>
        <taxon>Saccharospirillaceae</taxon>
        <taxon>Gynuella</taxon>
    </lineage>
</organism>
<proteinExistence type="predicted"/>
<keyword evidence="2" id="KW-1185">Reference proteome</keyword>
<dbReference type="Proteomes" id="UP000032266">
    <property type="component" value="Chromosome"/>
</dbReference>
<dbReference type="KEGG" id="gsn:YC6258_02558"/>
<gene>
    <name evidence="1" type="ORF">YC6258_02558</name>
</gene>
<name>A0A0C5VJZ2_9GAMM</name>
<dbReference type="EMBL" id="CP007142">
    <property type="protein sequence ID" value="AJQ94596.1"/>
    <property type="molecule type" value="Genomic_DNA"/>
</dbReference>
<dbReference type="STRING" id="1445510.YC6258_02558"/>
<sequence length="164" mass="18757">MGICASELKNCVIKPTLEYFGVWNEAHETLLIATAATESDLGYHLRCNSDQGYGLFNITEQEHNNIWDNYLAQTPDLASKVRGLAGQRSFLEQPHLELSTNLAYSTAIAWFMYESSGISVPAKNDVIRMAEYWCKYFHPSREFHDKVKFVHFLQAWLKQDSMAA</sequence>
<evidence type="ECO:0000313" key="2">
    <source>
        <dbReference type="Proteomes" id="UP000032266"/>
    </source>
</evidence>
<reference evidence="1 2" key="1">
    <citation type="submission" date="2014-01" db="EMBL/GenBank/DDBJ databases">
        <title>Full genme sequencing of cellulolytic bacterium Gynuella sunshinyii YC6258T gen. nov., sp. nov.</title>
        <authorList>
            <person name="Khan H."/>
            <person name="Chung E.J."/>
            <person name="Chung Y.R."/>
        </authorList>
    </citation>
    <scope>NUCLEOTIDE SEQUENCE [LARGE SCALE GENOMIC DNA]</scope>
    <source>
        <strain evidence="1 2">YC6258</strain>
    </source>
</reference>
<dbReference type="OrthoDB" id="7355818at2"/>
<dbReference type="AlphaFoldDB" id="A0A0C5VJZ2"/>
<dbReference type="HOGENOM" id="CLU_123882_0_0_6"/>
<dbReference type="RefSeq" id="WP_044617102.1">
    <property type="nucleotide sequence ID" value="NZ_CP007142.1"/>
</dbReference>
<evidence type="ECO:0000313" key="1">
    <source>
        <dbReference type="EMBL" id="AJQ94596.1"/>
    </source>
</evidence>
<protein>
    <submittedName>
        <fullName evidence="1">Uncharacterized protein</fullName>
    </submittedName>
</protein>